<protein>
    <submittedName>
        <fullName evidence="3">Alpha-L-fucosidase</fullName>
    </submittedName>
</protein>
<evidence type="ECO:0000313" key="3">
    <source>
        <dbReference type="EMBL" id="MBC2602528.1"/>
    </source>
</evidence>
<sequence length="82" mass="8909">MCDLAVAGVMKYVNLTTMHHEGFHLYDTELSDFNSMAACGRDLVEEFDRGPGSGPESGTLSQSEQLDGSAGFMRCFGKQGRL</sequence>
<dbReference type="GO" id="GO:0005975">
    <property type="term" value="P:carbohydrate metabolic process"/>
    <property type="evidence" value="ECO:0007669"/>
    <property type="project" value="InterPro"/>
</dbReference>
<dbReference type="Proteomes" id="UP000525652">
    <property type="component" value="Unassembled WGS sequence"/>
</dbReference>
<organism evidence="3 4">
    <name type="scientific">Puniceicoccus vermicola</name>
    <dbReference type="NCBI Taxonomy" id="388746"/>
    <lineage>
        <taxon>Bacteria</taxon>
        <taxon>Pseudomonadati</taxon>
        <taxon>Verrucomicrobiota</taxon>
        <taxon>Opitutia</taxon>
        <taxon>Puniceicoccales</taxon>
        <taxon>Puniceicoccaceae</taxon>
        <taxon>Puniceicoccus</taxon>
    </lineage>
</organism>
<dbReference type="InterPro" id="IPR057739">
    <property type="entry name" value="Glyco_hydro_29_N"/>
</dbReference>
<dbReference type="Pfam" id="PF01120">
    <property type="entry name" value="Alpha_L_fucos"/>
    <property type="match status" value="1"/>
</dbReference>
<dbReference type="GO" id="GO:0004560">
    <property type="term" value="F:alpha-L-fucosidase activity"/>
    <property type="evidence" value="ECO:0007669"/>
    <property type="project" value="InterPro"/>
</dbReference>
<dbReference type="AlphaFoldDB" id="A0A7X1AYW9"/>
<name>A0A7X1AYW9_9BACT</name>
<accession>A0A7X1AYW9</accession>
<evidence type="ECO:0000259" key="2">
    <source>
        <dbReference type="Pfam" id="PF01120"/>
    </source>
</evidence>
<feature type="compositionally biased region" description="Polar residues" evidence="1">
    <location>
        <begin position="56"/>
        <end position="66"/>
    </location>
</feature>
<proteinExistence type="predicted"/>
<comment type="caution">
    <text evidence="3">The sequence shown here is derived from an EMBL/GenBank/DDBJ whole genome shotgun (WGS) entry which is preliminary data.</text>
</comment>
<keyword evidence="4" id="KW-1185">Reference proteome</keyword>
<evidence type="ECO:0000256" key="1">
    <source>
        <dbReference type="SAM" id="MobiDB-lite"/>
    </source>
</evidence>
<dbReference type="Gene3D" id="3.20.20.80">
    <property type="entry name" value="Glycosidases"/>
    <property type="match status" value="1"/>
</dbReference>
<dbReference type="InterPro" id="IPR017853">
    <property type="entry name" value="GH"/>
</dbReference>
<dbReference type="EMBL" id="JACHVA010000099">
    <property type="protein sequence ID" value="MBC2602528.1"/>
    <property type="molecule type" value="Genomic_DNA"/>
</dbReference>
<evidence type="ECO:0000313" key="4">
    <source>
        <dbReference type="Proteomes" id="UP000525652"/>
    </source>
</evidence>
<gene>
    <name evidence="3" type="ORF">H5P30_12155</name>
</gene>
<reference evidence="3 4" key="1">
    <citation type="submission" date="2020-07" db="EMBL/GenBank/DDBJ databases">
        <authorList>
            <person name="Feng X."/>
        </authorList>
    </citation>
    <scope>NUCLEOTIDE SEQUENCE [LARGE SCALE GENOMIC DNA]</scope>
    <source>
        <strain evidence="3 4">JCM14086</strain>
    </source>
</reference>
<feature type="domain" description="Glycoside hydrolase family 29 N-terminal" evidence="2">
    <location>
        <begin position="8"/>
        <end position="47"/>
    </location>
</feature>
<feature type="region of interest" description="Disordered" evidence="1">
    <location>
        <begin position="46"/>
        <end position="72"/>
    </location>
</feature>
<dbReference type="SUPFAM" id="SSF51445">
    <property type="entry name" value="(Trans)glycosidases"/>
    <property type="match status" value="1"/>
</dbReference>